<evidence type="ECO:0000256" key="7">
    <source>
        <dbReference type="PROSITE-ProRule" id="PRU01360"/>
    </source>
</evidence>
<reference evidence="9 10" key="1">
    <citation type="submission" date="2018-06" db="EMBL/GenBank/DDBJ databases">
        <authorList>
            <consortium name="Pathogen Informatics"/>
            <person name="Doyle S."/>
        </authorList>
    </citation>
    <scope>NUCLEOTIDE SEQUENCE [LARGE SCALE GENOMIC DNA]</scope>
    <source>
        <strain evidence="9 10">NCTC11343</strain>
    </source>
</reference>
<sequence length="1053" mass="114621">MKHKLLSFLLGGAILTSVAFAQEKKVSGRVTGTNGEGLPGVTIVIQGTNQATQTDANGNYSINVPTGKILVFRSVGYSDKTITVAQGSSLYNIQLSDNESVLDEVVVTGAGLTASRRSVGVAQTTIKAEDLMQAKPSNVVTGLTGKVAGLLVQGVTSGVNPNFRVMLRGMRSLTGNNEALIVVDNVIVPSSILGNLNPDDIEDVTVLNGANAAALYGSQAANGALIVTTKKGKGSLGFQIDLENTTTFESVNFLPKMQKQFGSGADNDLQIYNPHENQQYGPIYDGVIRPIGDPLQDGSIQSIPYSYAGKKGKDGFWDTGVTNMTNLSISSQSENSSLRLSGQYLTSTGTIPGDKYNRASARLSGTRRLVEGLDLTYSTYYAQNRYNTTSAAANIYERVLNTPGQIPLTDYKDWQNNPFASPDGYFNAYYNNPYFMADNYRSRTRNDYFIGNLELRYKPIEWFDVLGRVGVTTSNQSYKNTTGVYTFSDFTKSWAGTSTYKYQNILGGVTDGFNYSTRIVSDFIAHAYNKTGDFKIDYTALFQFIQNEYSGMSAGVSGLAVPEIYNLGNSTNNPSANQANYLARTFGLTGKIDVGYKDYLFLTVTGRNDWVSILEPNNRSFFYPSAALSFIPTDAFEGLKDFKALDFLKVRASWSKVGQVNLGSSTDFGAYRLLPTFSQGAGYPYNGIGGHTVGNQLVQDGLKPEMTRSFEVGFESAWAKRRINWDFTYYDNRTTDNVVPTGISTATGYGSYLVNAGTTTGKGVETKLNVIPIRTDNWELSVGGNYAYFNNKVESIAEGLEVLQLGAYTSGSSAGAGSYAVAGEDFPVLRGTYYKRDDLGRIIVDPVTGYPSSDGTLKILGKAMPTHTLGLNLDLTWKDLSFHTQAEYRTGNYIYNAGGSTFDFSGAGYNTGIYNRDRFVIPNSSYWDEASQSYVENTNITVRDGGPGYWSIAGPRTGIQENYITSAAFWKIREMSVSYRIPKSFLAGQNVIKGARVSVQGRNLFIWTPKSNVYTDPEYSDGNGSSNGNAIGLTNLGQTPPSRYVGFSVNLTL</sequence>
<evidence type="ECO:0000256" key="1">
    <source>
        <dbReference type="ARBA" id="ARBA00004571"/>
    </source>
</evidence>
<accession>A0A2X2IWV7</accession>
<dbReference type="InterPro" id="IPR023997">
    <property type="entry name" value="TonB-dep_OMP_SusC/RagA_CS"/>
</dbReference>
<dbReference type="InterPro" id="IPR023996">
    <property type="entry name" value="TonB-dep_OMP_SusC/RagA"/>
</dbReference>
<dbReference type="Pfam" id="PF07715">
    <property type="entry name" value="Plug"/>
    <property type="match status" value="1"/>
</dbReference>
<dbReference type="InterPro" id="IPR008969">
    <property type="entry name" value="CarboxyPept-like_regulatory"/>
</dbReference>
<dbReference type="Proteomes" id="UP000251241">
    <property type="component" value="Unassembled WGS sequence"/>
</dbReference>
<evidence type="ECO:0000256" key="6">
    <source>
        <dbReference type="ARBA" id="ARBA00023237"/>
    </source>
</evidence>
<dbReference type="AlphaFoldDB" id="A0A2X2IWV7"/>
<dbReference type="NCBIfam" id="TIGR04056">
    <property type="entry name" value="OMP_RagA_SusC"/>
    <property type="match status" value="1"/>
</dbReference>
<keyword evidence="3 7" id="KW-1134">Transmembrane beta strand</keyword>
<dbReference type="NCBIfam" id="TIGR04057">
    <property type="entry name" value="SusC_RagA_signa"/>
    <property type="match status" value="1"/>
</dbReference>
<dbReference type="GeneID" id="97179219"/>
<dbReference type="RefSeq" id="WP_070565125.1">
    <property type="nucleotide sequence ID" value="NZ_CP068086.1"/>
</dbReference>
<evidence type="ECO:0000256" key="3">
    <source>
        <dbReference type="ARBA" id="ARBA00022452"/>
    </source>
</evidence>
<keyword evidence="4 7" id="KW-0812">Transmembrane</keyword>
<evidence type="ECO:0000256" key="4">
    <source>
        <dbReference type="ARBA" id="ARBA00022692"/>
    </source>
</evidence>
<comment type="similarity">
    <text evidence="7">Belongs to the TonB-dependent receptor family.</text>
</comment>
<evidence type="ECO:0000256" key="5">
    <source>
        <dbReference type="ARBA" id="ARBA00023136"/>
    </source>
</evidence>
<name>A0A2X2IWV7_SPHMU</name>
<dbReference type="InterPro" id="IPR037066">
    <property type="entry name" value="Plug_dom_sf"/>
</dbReference>
<dbReference type="SUPFAM" id="SSF56935">
    <property type="entry name" value="Porins"/>
    <property type="match status" value="1"/>
</dbReference>
<keyword evidence="9" id="KW-0675">Receptor</keyword>
<evidence type="ECO:0000256" key="2">
    <source>
        <dbReference type="ARBA" id="ARBA00022448"/>
    </source>
</evidence>
<feature type="domain" description="TonB-dependent receptor plug" evidence="8">
    <location>
        <begin position="117"/>
        <end position="224"/>
    </location>
</feature>
<dbReference type="Gene3D" id="2.170.130.10">
    <property type="entry name" value="TonB-dependent receptor, plug domain"/>
    <property type="match status" value="1"/>
</dbReference>
<keyword evidence="6 7" id="KW-0998">Cell outer membrane</keyword>
<dbReference type="EMBL" id="UAUU01000002">
    <property type="protein sequence ID" value="SPZ83783.1"/>
    <property type="molecule type" value="Genomic_DNA"/>
</dbReference>
<dbReference type="InterPro" id="IPR012910">
    <property type="entry name" value="Plug_dom"/>
</dbReference>
<evidence type="ECO:0000313" key="10">
    <source>
        <dbReference type="Proteomes" id="UP000251241"/>
    </source>
</evidence>
<dbReference type="GO" id="GO:0009279">
    <property type="term" value="C:cell outer membrane"/>
    <property type="evidence" value="ECO:0007669"/>
    <property type="project" value="UniProtKB-SubCell"/>
</dbReference>
<comment type="subcellular location">
    <subcellularLocation>
        <location evidence="1 7">Cell outer membrane</location>
        <topology evidence="1 7">Multi-pass membrane protein</topology>
    </subcellularLocation>
</comment>
<protein>
    <submittedName>
        <fullName evidence="9">Outer membrane receptor for ferrienterochelin and colicins</fullName>
    </submittedName>
</protein>
<dbReference type="InterPro" id="IPR039426">
    <property type="entry name" value="TonB-dep_rcpt-like"/>
</dbReference>
<proteinExistence type="inferred from homology"/>
<keyword evidence="5 7" id="KW-0472">Membrane</keyword>
<dbReference type="Pfam" id="PF13715">
    <property type="entry name" value="CarbopepD_reg_2"/>
    <property type="match status" value="1"/>
</dbReference>
<dbReference type="PROSITE" id="PS52016">
    <property type="entry name" value="TONB_DEPENDENT_REC_3"/>
    <property type="match status" value="1"/>
</dbReference>
<dbReference type="InterPro" id="IPR036942">
    <property type="entry name" value="Beta-barrel_TonB_sf"/>
</dbReference>
<keyword evidence="2 7" id="KW-0813">Transport</keyword>
<dbReference type="Gene3D" id="2.40.170.20">
    <property type="entry name" value="TonB-dependent receptor, beta-barrel domain"/>
    <property type="match status" value="1"/>
</dbReference>
<organism evidence="9 10">
    <name type="scientific">Sphingobacterium multivorum</name>
    <dbReference type="NCBI Taxonomy" id="28454"/>
    <lineage>
        <taxon>Bacteria</taxon>
        <taxon>Pseudomonadati</taxon>
        <taxon>Bacteroidota</taxon>
        <taxon>Sphingobacteriia</taxon>
        <taxon>Sphingobacteriales</taxon>
        <taxon>Sphingobacteriaceae</taxon>
        <taxon>Sphingobacterium</taxon>
    </lineage>
</organism>
<evidence type="ECO:0000259" key="8">
    <source>
        <dbReference type="Pfam" id="PF07715"/>
    </source>
</evidence>
<dbReference type="Gene3D" id="2.60.40.1120">
    <property type="entry name" value="Carboxypeptidase-like, regulatory domain"/>
    <property type="match status" value="1"/>
</dbReference>
<evidence type="ECO:0000313" key="9">
    <source>
        <dbReference type="EMBL" id="SPZ83783.1"/>
    </source>
</evidence>
<gene>
    <name evidence="9" type="ORF">NCTC11343_00302</name>
</gene>
<dbReference type="SUPFAM" id="SSF49464">
    <property type="entry name" value="Carboxypeptidase regulatory domain-like"/>
    <property type="match status" value="1"/>
</dbReference>